<dbReference type="STRING" id="679936.Sulac_1868"/>
<proteinExistence type="predicted"/>
<dbReference type="Gene3D" id="2.30.130.40">
    <property type="entry name" value="LON domain-like"/>
    <property type="match status" value="1"/>
</dbReference>
<protein>
    <submittedName>
        <fullName evidence="2">Peptidase S16 lon domain protein</fullName>
    </submittedName>
</protein>
<dbReference type="PATRIC" id="fig|679936.5.peg.1934"/>
<accession>G8U0Q8</accession>
<dbReference type="SUPFAM" id="SSF88697">
    <property type="entry name" value="PUA domain-like"/>
    <property type="match status" value="1"/>
</dbReference>
<evidence type="ECO:0000313" key="3">
    <source>
        <dbReference type="Proteomes" id="UP000005439"/>
    </source>
</evidence>
<dbReference type="InterPro" id="IPR003111">
    <property type="entry name" value="Lon_prtase_N"/>
</dbReference>
<dbReference type="InterPro" id="IPR015947">
    <property type="entry name" value="PUA-like_sf"/>
</dbReference>
<dbReference type="PANTHER" id="PTHR46732:SF8">
    <property type="entry name" value="ATP-DEPENDENT PROTEASE LA (LON) DOMAIN PROTEIN"/>
    <property type="match status" value="1"/>
</dbReference>
<organism evidence="2 3">
    <name type="scientific">Sulfobacillus acidophilus (strain ATCC 700253 / DSM 10332 / NAL)</name>
    <dbReference type="NCBI Taxonomy" id="679936"/>
    <lineage>
        <taxon>Bacteria</taxon>
        <taxon>Bacillati</taxon>
        <taxon>Bacillota</taxon>
        <taxon>Clostridia</taxon>
        <taxon>Eubacteriales</taxon>
        <taxon>Clostridiales Family XVII. Incertae Sedis</taxon>
        <taxon>Sulfobacillus</taxon>
    </lineage>
</organism>
<name>G8U0Q8_SULAD</name>
<evidence type="ECO:0000259" key="1">
    <source>
        <dbReference type="PROSITE" id="PS51787"/>
    </source>
</evidence>
<dbReference type="Proteomes" id="UP000005439">
    <property type="component" value="Chromosome"/>
</dbReference>
<dbReference type="HOGENOM" id="CLU_1395677_0_0_9"/>
<reference evidence="3" key="1">
    <citation type="submission" date="2011-12" db="EMBL/GenBank/DDBJ databases">
        <title>The complete genome of chromosome of Sulfobacillus acidophilus DSM 10332.</title>
        <authorList>
            <person name="Lucas S."/>
            <person name="Han J."/>
            <person name="Lapidus A."/>
            <person name="Bruce D."/>
            <person name="Goodwin L."/>
            <person name="Pitluck S."/>
            <person name="Peters L."/>
            <person name="Kyrpides N."/>
            <person name="Mavromatis K."/>
            <person name="Ivanova N."/>
            <person name="Mikhailova N."/>
            <person name="Chertkov O."/>
            <person name="Saunders E."/>
            <person name="Detter J.C."/>
            <person name="Tapia R."/>
            <person name="Han C."/>
            <person name="Land M."/>
            <person name="Hauser L."/>
            <person name="Markowitz V."/>
            <person name="Cheng J.-F."/>
            <person name="Hugenholtz P."/>
            <person name="Woyke T."/>
            <person name="Wu D."/>
            <person name="Pukall R."/>
            <person name="Gehrich-Schroeter G."/>
            <person name="Schneider S."/>
            <person name="Klenk H.-P."/>
            <person name="Eisen J.A."/>
        </authorList>
    </citation>
    <scope>NUCLEOTIDE SEQUENCE [LARGE SCALE GENOMIC DNA]</scope>
    <source>
        <strain evidence="3">ATCC 700253 / DSM 10332 / NAL</strain>
    </source>
</reference>
<dbReference type="KEGG" id="sap:Sulac_1868"/>
<dbReference type="EMBL" id="CP003179">
    <property type="protein sequence ID" value="AEW05361.1"/>
    <property type="molecule type" value="Genomic_DNA"/>
</dbReference>
<dbReference type="Pfam" id="PF02190">
    <property type="entry name" value="LON_substr_bdg"/>
    <property type="match status" value="1"/>
</dbReference>
<dbReference type="AlphaFoldDB" id="G8U0Q8"/>
<dbReference type="InterPro" id="IPR046336">
    <property type="entry name" value="Lon_prtase_N_sf"/>
</dbReference>
<dbReference type="SMART" id="SM00464">
    <property type="entry name" value="LON"/>
    <property type="match status" value="1"/>
</dbReference>
<evidence type="ECO:0000313" key="2">
    <source>
        <dbReference type="EMBL" id="AEW05361.1"/>
    </source>
</evidence>
<dbReference type="PROSITE" id="PS51787">
    <property type="entry name" value="LON_N"/>
    <property type="match status" value="1"/>
</dbReference>
<gene>
    <name evidence="2" type="ordered locus">Sulac_1868</name>
</gene>
<feature type="domain" description="Lon N-terminal" evidence="1">
    <location>
        <begin position="6"/>
        <end position="186"/>
    </location>
</feature>
<reference evidence="2 3" key="2">
    <citation type="journal article" date="2012" name="Stand. Genomic Sci.">
        <title>Complete genome sequence of the moderately thermophilic mineral-sulfide-oxidizing firmicute Sulfobacillus acidophilus type strain (NAL(T)).</title>
        <authorList>
            <person name="Anderson I."/>
            <person name="Chertkov O."/>
            <person name="Chen A."/>
            <person name="Saunders E."/>
            <person name="Lapidus A."/>
            <person name="Nolan M."/>
            <person name="Lucas S."/>
            <person name="Hammon N."/>
            <person name="Deshpande S."/>
            <person name="Cheng J.F."/>
            <person name="Han C."/>
            <person name="Tapia R."/>
            <person name="Goodwin L.A."/>
            <person name="Pitluck S."/>
            <person name="Liolios K."/>
            <person name="Pagani I."/>
            <person name="Ivanova N."/>
            <person name="Mikhailova N."/>
            <person name="Pati A."/>
            <person name="Palaniappan K."/>
            <person name="Land M."/>
            <person name="Pan C."/>
            <person name="Rohde M."/>
            <person name="Pukall R."/>
            <person name="Goker M."/>
            <person name="Detter J.C."/>
            <person name="Woyke T."/>
            <person name="Bristow J."/>
            <person name="Eisen J.A."/>
            <person name="Markowitz V."/>
            <person name="Hugenholtz P."/>
            <person name="Kyrpides N.C."/>
            <person name="Klenk H.P."/>
            <person name="Mavromatis K."/>
        </authorList>
    </citation>
    <scope>NUCLEOTIDE SEQUENCE [LARGE SCALE GENOMIC DNA]</scope>
    <source>
        <strain evidence="3">ATCC 700253 / DSM 10332 / NAL</strain>
    </source>
</reference>
<keyword evidence="3" id="KW-1185">Reference proteome</keyword>
<dbReference type="Gene3D" id="1.20.58.1480">
    <property type="match status" value="1"/>
</dbReference>
<dbReference type="PANTHER" id="PTHR46732">
    <property type="entry name" value="ATP-DEPENDENT PROTEASE LA (LON) DOMAIN PROTEIN"/>
    <property type="match status" value="1"/>
</dbReference>
<sequence>MASRDLLTLPLLVVPHVLFPGSRLQLTLTQPESIELLEDVIQRDSTFVVISEKPNQELFPVGTTARVVESLRDATAMTITVVGVQRVSLLSYRHQGARLVGQCRYAVDQDDAVPPPLTEEAWALGSELFGAVAHGDRRALPQNATGLSYWIAAHVPLALAVRQELLEISSTRARLAKEISLMRTLLDGFRAEHSG</sequence>